<name>A0ACA9YBZ0_9ASCO</name>
<dbReference type="EMBL" id="CALSDN010000009">
    <property type="protein sequence ID" value="CAH6722361.1"/>
    <property type="molecule type" value="Genomic_DNA"/>
</dbReference>
<gene>
    <name evidence="1" type="ORF">CLIB1444_09S01860</name>
</gene>
<protein>
    <submittedName>
        <fullName evidence="1">Ribosome biogenesis protein 15</fullName>
    </submittedName>
</protein>
<keyword evidence="2" id="KW-1185">Reference proteome</keyword>
<comment type="caution">
    <text evidence="1">The sequence shown here is derived from an EMBL/GenBank/DDBJ whole genome shotgun (WGS) entry which is preliminary data.</text>
</comment>
<proteinExistence type="predicted"/>
<sequence length="247" mass="28595">MAKVVKSKGKSVPAKGKTTKPVKEPVQDKQESELDKDEIVLSEESDSESEEIEESDVELSDEESENDEESSEEDVEIKGLEETNKHVVIKPSKKVEVTKNKDKKGVIYLGRIPNGFYEEEMQKYFKQFGNITRLKLSRNKKTGKSKHYGFIEFENFQVAKIASETMNNYLIFGHLLKCYLVEDTSKYDLIFSNNKFKIIPWKSISKFRNDKPKELKHLQKLDKAFKGKNLKRAEILKKKGINTDYLN</sequence>
<dbReference type="Proteomes" id="UP001152531">
    <property type="component" value="Unassembled WGS sequence"/>
</dbReference>
<accession>A0ACA9YBZ0</accession>
<evidence type="ECO:0000313" key="2">
    <source>
        <dbReference type="Proteomes" id="UP001152531"/>
    </source>
</evidence>
<organism evidence="1 2">
    <name type="scientific">[Candida] jaroonii</name>
    <dbReference type="NCBI Taxonomy" id="467808"/>
    <lineage>
        <taxon>Eukaryota</taxon>
        <taxon>Fungi</taxon>
        <taxon>Dikarya</taxon>
        <taxon>Ascomycota</taxon>
        <taxon>Saccharomycotina</taxon>
        <taxon>Pichiomycetes</taxon>
        <taxon>Debaryomycetaceae</taxon>
        <taxon>Yamadazyma</taxon>
    </lineage>
</organism>
<reference evidence="1" key="1">
    <citation type="submission" date="2022-06" db="EMBL/GenBank/DDBJ databases">
        <authorList>
            <person name="Legras J.-L."/>
            <person name="Devillers H."/>
            <person name="Grondin C."/>
        </authorList>
    </citation>
    <scope>NUCLEOTIDE SEQUENCE</scope>
    <source>
        <strain evidence="1">CLIB 1444</strain>
    </source>
</reference>
<evidence type="ECO:0000313" key="1">
    <source>
        <dbReference type="EMBL" id="CAH6722361.1"/>
    </source>
</evidence>